<evidence type="ECO:0000256" key="2">
    <source>
        <dbReference type="ARBA" id="ARBA00022475"/>
    </source>
</evidence>
<evidence type="ECO:0000256" key="5">
    <source>
        <dbReference type="ARBA" id="ARBA00023136"/>
    </source>
</evidence>
<evidence type="ECO:0000259" key="8">
    <source>
        <dbReference type="Pfam" id="PF04024"/>
    </source>
</evidence>
<keyword evidence="2" id="KW-1003">Cell membrane</keyword>
<proteinExistence type="predicted"/>
<evidence type="ECO:0000313" key="10">
    <source>
        <dbReference type="Proteomes" id="UP000199004"/>
    </source>
</evidence>
<dbReference type="Proteomes" id="UP000199004">
    <property type="component" value="Unassembled WGS sequence"/>
</dbReference>
<name>A0A1H0G3K5_9ACTN</name>
<dbReference type="InterPro" id="IPR007168">
    <property type="entry name" value="Phageshock_PspC_N"/>
</dbReference>
<keyword evidence="3 7" id="KW-0812">Transmembrane</keyword>
<keyword evidence="5 7" id="KW-0472">Membrane</keyword>
<evidence type="ECO:0000256" key="6">
    <source>
        <dbReference type="SAM" id="MobiDB-lite"/>
    </source>
</evidence>
<dbReference type="AlphaFoldDB" id="A0A1H0G3K5"/>
<dbReference type="OrthoDB" id="7359894at2"/>
<evidence type="ECO:0000256" key="7">
    <source>
        <dbReference type="SAM" id="Phobius"/>
    </source>
</evidence>
<evidence type="ECO:0000256" key="4">
    <source>
        <dbReference type="ARBA" id="ARBA00022989"/>
    </source>
</evidence>
<feature type="transmembrane region" description="Helical" evidence="7">
    <location>
        <begin position="266"/>
        <end position="284"/>
    </location>
</feature>
<feature type="compositionally biased region" description="Pro residues" evidence="6">
    <location>
        <begin position="180"/>
        <end position="196"/>
    </location>
</feature>
<sequence>MVDGDRTEQAGAMTRTPPEAPSGPPADDGSQHGGHHDGPHDAPYHGGPRVSQDEVRNLGRIRRSAYDRKVAGVAGGLARHFDIDPIILRVAFVVLSFFGGAGLIVYGACWILVPDERTEDATIRLDERSRTVALSIVGLIAALALIGDSFGGWGFPWPLAIIGLVVLAVMAGRGDRTPAGPRPTYAPPPYGQPPYGQPGAPAPQYGATAPCPQAPYVPPYVPPIRPRNPRRRGPILFWFTLALIALGLGVLGTVDLAGTSIPDSAYPALALGITGVMLLVGAFFGRAGGLIALGVVAALATAGATAAGEVDGGQIGHTPQTAIAVDDRYHVTAGEIVLDLTQVEDLEELDGRTIELDATFGRIDVIVPQGLDVDVDAVVDAAGHTALFGDDVDGSDSYFYDGGPDAPLLRLEAEVTFGEIEVDLTGRNN</sequence>
<dbReference type="PANTHER" id="PTHR33885:SF3">
    <property type="entry name" value="PHAGE SHOCK PROTEIN C"/>
    <property type="match status" value="1"/>
</dbReference>
<feature type="transmembrane region" description="Helical" evidence="7">
    <location>
        <begin position="153"/>
        <end position="172"/>
    </location>
</feature>
<feature type="transmembrane region" description="Helical" evidence="7">
    <location>
        <begin position="235"/>
        <end position="254"/>
    </location>
</feature>
<evidence type="ECO:0000256" key="3">
    <source>
        <dbReference type="ARBA" id="ARBA00022692"/>
    </source>
</evidence>
<gene>
    <name evidence="9" type="ORF">SAMN05192576_3240</name>
</gene>
<dbReference type="EMBL" id="FNIC01000005">
    <property type="protein sequence ID" value="SDO01414.1"/>
    <property type="molecule type" value="Genomic_DNA"/>
</dbReference>
<feature type="domain" description="Phage shock protein PspC N-terminal" evidence="8">
    <location>
        <begin position="60"/>
        <end position="116"/>
    </location>
</feature>
<dbReference type="STRING" id="1005944.SAMN05192576_3240"/>
<feature type="transmembrane region" description="Helical" evidence="7">
    <location>
        <begin position="86"/>
        <end position="111"/>
    </location>
</feature>
<keyword evidence="10" id="KW-1185">Reference proteome</keyword>
<evidence type="ECO:0000313" key="9">
    <source>
        <dbReference type="EMBL" id="SDO01414.1"/>
    </source>
</evidence>
<feature type="region of interest" description="Disordered" evidence="6">
    <location>
        <begin position="178"/>
        <end position="199"/>
    </location>
</feature>
<dbReference type="PANTHER" id="PTHR33885">
    <property type="entry name" value="PHAGE SHOCK PROTEIN C"/>
    <property type="match status" value="1"/>
</dbReference>
<reference evidence="10" key="1">
    <citation type="submission" date="2016-10" db="EMBL/GenBank/DDBJ databases">
        <authorList>
            <person name="Varghese N."/>
            <person name="Submissions S."/>
        </authorList>
    </citation>
    <scope>NUCLEOTIDE SEQUENCE [LARGE SCALE GENOMIC DNA]</scope>
    <source>
        <strain evidence="10">CGMCC 1.11147</strain>
    </source>
</reference>
<dbReference type="Pfam" id="PF04024">
    <property type="entry name" value="PspC"/>
    <property type="match status" value="1"/>
</dbReference>
<feature type="region of interest" description="Disordered" evidence="6">
    <location>
        <begin position="1"/>
        <end position="51"/>
    </location>
</feature>
<accession>A0A1H0G3K5</accession>
<feature type="transmembrane region" description="Helical" evidence="7">
    <location>
        <begin position="131"/>
        <end position="147"/>
    </location>
</feature>
<feature type="compositionally biased region" description="Basic and acidic residues" evidence="6">
    <location>
        <begin position="34"/>
        <end position="43"/>
    </location>
</feature>
<evidence type="ECO:0000256" key="1">
    <source>
        <dbReference type="ARBA" id="ARBA00004162"/>
    </source>
</evidence>
<protein>
    <submittedName>
        <fullName evidence="9">Phage shock protein C (PspC) family protein</fullName>
    </submittedName>
</protein>
<organism evidence="9 10">
    <name type="scientific">Nocardioides szechwanensis</name>
    <dbReference type="NCBI Taxonomy" id="1005944"/>
    <lineage>
        <taxon>Bacteria</taxon>
        <taxon>Bacillati</taxon>
        <taxon>Actinomycetota</taxon>
        <taxon>Actinomycetes</taxon>
        <taxon>Propionibacteriales</taxon>
        <taxon>Nocardioidaceae</taxon>
        <taxon>Nocardioides</taxon>
    </lineage>
</organism>
<dbReference type="InterPro" id="IPR052027">
    <property type="entry name" value="PspC"/>
</dbReference>
<dbReference type="GO" id="GO:0005886">
    <property type="term" value="C:plasma membrane"/>
    <property type="evidence" value="ECO:0007669"/>
    <property type="project" value="UniProtKB-SubCell"/>
</dbReference>
<comment type="subcellular location">
    <subcellularLocation>
        <location evidence="1">Cell membrane</location>
        <topology evidence="1">Single-pass membrane protein</topology>
    </subcellularLocation>
</comment>
<keyword evidence="4 7" id="KW-1133">Transmembrane helix</keyword>